<reference evidence="2" key="1">
    <citation type="submission" date="2014-01" db="EMBL/GenBank/DDBJ databases">
        <title>The genome of the white-rot fungus Pycnoporus cinnabarinus: a basidiomycete model with a versatile arsenal for lignocellulosic biomass breakdown.</title>
        <authorList>
            <person name="Levasseur A."/>
            <person name="Lomascolo A."/>
            <person name="Ruiz-Duenas F.J."/>
            <person name="Uzan E."/>
            <person name="Piumi F."/>
            <person name="Kues U."/>
            <person name="Ram A.F.J."/>
            <person name="Murat C."/>
            <person name="Haon M."/>
            <person name="Benoit I."/>
            <person name="Arfi Y."/>
            <person name="Chevret D."/>
            <person name="Drula E."/>
            <person name="Kwon M.J."/>
            <person name="Gouret P."/>
            <person name="Lesage-Meessen L."/>
            <person name="Lombard V."/>
            <person name="Mariette J."/>
            <person name="Noirot C."/>
            <person name="Park J."/>
            <person name="Patyshakuliyeva A."/>
            <person name="Wieneger R.A.B."/>
            <person name="Wosten H.A.B."/>
            <person name="Martin F."/>
            <person name="Coutinho P.M."/>
            <person name="de Vries R."/>
            <person name="Martinez A.T."/>
            <person name="Klopp C."/>
            <person name="Pontarotti P."/>
            <person name="Henrissat B."/>
            <person name="Record E."/>
        </authorList>
    </citation>
    <scope>NUCLEOTIDE SEQUENCE [LARGE SCALE GENOMIC DNA]</scope>
    <source>
        <strain evidence="2">BRFM137</strain>
    </source>
</reference>
<evidence type="ECO:0000313" key="3">
    <source>
        <dbReference type="Proteomes" id="UP000029665"/>
    </source>
</evidence>
<dbReference type="HOGENOM" id="CLU_665873_0_0_1"/>
<evidence type="ECO:0000313" key="2">
    <source>
        <dbReference type="EMBL" id="CDO73821.1"/>
    </source>
</evidence>
<comment type="caution">
    <text evidence="2">The sequence shown here is derived from an EMBL/GenBank/DDBJ whole genome shotgun (WGS) entry which is preliminary data.</text>
</comment>
<dbReference type="Proteomes" id="UP000029665">
    <property type="component" value="Unassembled WGS sequence"/>
</dbReference>
<protein>
    <submittedName>
        <fullName evidence="2">Uncharacterized protein</fullName>
    </submittedName>
</protein>
<dbReference type="AlphaFoldDB" id="A0A060SI41"/>
<dbReference type="EMBL" id="CCBP010000123">
    <property type="protein sequence ID" value="CDO73821.1"/>
    <property type="molecule type" value="Genomic_DNA"/>
</dbReference>
<feature type="chain" id="PRO_5001587160" evidence="1">
    <location>
        <begin position="24"/>
        <end position="413"/>
    </location>
</feature>
<name>A0A060SI41_PYCCI</name>
<feature type="signal peptide" evidence="1">
    <location>
        <begin position="1"/>
        <end position="23"/>
    </location>
</feature>
<proteinExistence type="predicted"/>
<accession>A0A060SI41</accession>
<organism evidence="2 3">
    <name type="scientific">Pycnoporus cinnabarinus</name>
    <name type="common">Cinnabar-red polypore</name>
    <name type="synonym">Trametes cinnabarina</name>
    <dbReference type="NCBI Taxonomy" id="5643"/>
    <lineage>
        <taxon>Eukaryota</taxon>
        <taxon>Fungi</taxon>
        <taxon>Dikarya</taxon>
        <taxon>Basidiomycota</taxon>
        <taxon>Agaricomycotina</taxon>
        <taxon>Agaricomycetes</taxon>
        <taxon>Polyporales</taxon>
        <taxon>Polyporaceae</taxon>
        <taxon>Trametes</taxon>
    </lineage>
</organism>
<dbReference type="OrthoDB" id="2720527at2759"/>
<gene>
    <name evidence="2" type="ORF">BN946_scf185015.g150</name>
</gene>
<keyword evidence="1" id="KW-0732">Signal</keyword>
<keyword evidence="3" id="KW-1185">Reference proteome</keyword>
<evidence type="ECO:0000256" key="1">
    <source>
        <dbReference type="SAM" id="SignalP"/>
    </source>
</evidence>
<sequence>MLFNLKTIAFAAVTLLFAGQAAASALIATDPVSACNCPNNCSHEAGSDCKFKAGPSTSSSTVDGLHRLINHCLSVYSGPILLGDHWPGKCHHAQFKLSTHCTDIVGHNVVSDSFHHYNAAGTAVVDFSGIMIHINIGVVDSAAALWLHTMSSMTIDSEDRISRIHRIELRDPDLSASPRIVRTTAEGHDGLAAPGRGQRRRVPDLLYVPGMIDITRLLQFDVINSTHFAQLAANIRYDRQNDAAGWYKCYESTLKDLGWTLSRKFKLAKVNDSDETSAGSVDRLLLRLAQNHLTGGEHALFHSMIDALKHTPNEMAVKRFDSSATGKSSKNANFQVGVVSAEGRNASFKIGAYALEASQSIDKVLFLDMGSQNVSIHADSQTMILNEDAYSRVRQTVLDRLGQAAYQIIVVQL</sequence>